<evidence type="ECO:0000259" key="2">
    <source>
        <dbReference type="PROSITE" id="PS50263"/>
    </source>
</evidence>
<dbReference type="PANTHER" id="PTHR10491">
    <property type="entry name" value="DTDP-4-DEHYDRORHAMNOSE REDUCTASE"/>
    <property type="match status" value="1"/>
</dbReference>
<dbReference type="Gene3D" id="3.60.110.10">
    <property type="entry name" value="Carbon-nitrogen hydrolase"/>
    <property type="match status" value="1"/>
</dbReference>
<dbReference type="CDD" id="cd05254">
    <property type="entry name" value="dTDP_HR_like_SDR_e"/>
    <property type="match status" value="1"/>
</dbReference>
<evidence type="ECO:0008006" key="6">
    <source>
        <dbReference type="Google" id="ProtNLM"/>
    </source>
</evidence>
<dbReference type="FunFam" id="3.40.50.720:FF:000357">
    <property type="entry name" value="Methionine adenosyltransferase 2 subunit beta"/>
    <property type="match status" value="1"/>
</dbReference>
<dbReference type="Pfam" id="PF04321">
    <property type="entry name" value="RmlD_sub_bind"/>
    <property type="match status" value="1"/>
</dbReference>
<dbReference type="PROSITE" id="PS51126">
    <property type="entry name" value="DILUTE"/>
    <property type="match status" value="1"/>
</dbReference>
<gene>
    <name evidence="4" type="ORF">G6F64_000774</name>
</gene>
<accession>A0A9P7BXA2</accession>
<dbReference type="PANTHER" id="PTHR10491:SF4">
    <property type="entry name" value="METHIONINE ADENOSYLTRANSFERASE 2 SUBUNIT BETA"/>
    <property type="match status" value="1"/>
</dbReference>
<dbReference type="EMBL" id="JAANQT010000052">
    <property type="protein sequence ID" value="KAG1315294.1"/>
    <property type="molecule type" value="Genomic_DNA"/>
</dbReference>
<dbReference type="GO" id="GO:0048269">
    <property type="term" value="C:methionine adenosyltransferase complex"/>
    <property type="evidence" value="ECO:0007669"/>
    <property type="project" value="TreeGrafter"/>
</dbReference>
<dbReference type="SUPFAM" id="SSF56317">
    <property type="entry name" value="Carbon-nitrogen hydrolase"/>
    <property type="match status" value="1"/>
</dbReference>
<dbReference type="Gene3D" id="1.25.40.20">
    <property type="entry name" value="Ankyrin repeat-containing domain"/>
    <property type="match status" value="1"/>
</dbReference>
<dbReference type="InterPro" id="IPR002710">
    <property type="entry name" value="Dilute_dom"/>
</dbReference>
<dbReference type="InterPro" id="IPR003010">
    <property type="entry name" value="C-N_Hydrolase"/>
</dbReference>
<feature type="domain" description="CN hydrolase" evidence="2">
    <location>
        <begin position="426"/>
        <end position="649"/>
    </location>
</feature>
<dbReference type="GO" id="GO:0048270">
    <property type="term" value="F:methionine adenosyltransferase regulator activity"/>
    <property type="evidence" value="ECO:0007669"/>
    <property type="project" value="TreeGrafter"/>
</dbReference>
<dbReference type="SUPFAM" id="SSF51735">
    <property type="entry name" value="NAD(P)-binding Rossmann-fold domains"/>
    <property type="match status" value="1"/>
</dbReference>
<dbReference type="InterPro" id="IPR036526">
    <property type="entry name" value="C-N_Hydrolase_sf"/>
</dbReference>
<dbReference type="Pfam" id="PF12796">
    <property type="entry name" value="Ank_2"/>
    <property type="match status" value="1"/>
</dbReference>
<feature type="domain" description="Dilute" evidence="3">
    <location>
        <begin position="1088"/>
        <end position="1352"/>
    </location>
</feature>
<evidence type="ECO:0000313" key="5">
    <source>
        <dbReference type="Proteomes" id="UP000716291"/>
    </source>
</evidence>
<keyword evidence="5" id="KW-1185">Reference proteome</keyword>
<evidence type="ECO:0000259" key="3">
    <source>
        <dbReference type="PROSITE" id="PS51126"/>
    </source>
</evidence>
<evidence type="ECO:0000313" key="4">
    <source>
        <dbReference type="EMBL" id="KAG1315294.1"/>
    </source>
</evidence>
<dbReference type="Pfam" id="PF01843">
    <property type="entry name" value="DIL"/>
    <property type="match status" value="1"/>
</dbReference>
<reference evidence="4" key="1">
    <citation type="journal article" date="2020" name="Microb. Genom.">
        <title>Genetic diversity of clinical and environmental Mucorales isolates obtained from an investigation of mucormycosis cases among solid organ transplant recipients.</title>
        <authorList>
            <person name="Nguyen M.H."/>
            <person name="Kaul D."/>
            <person name="Muto C."/>
            <person name="Cheng S.J."/>
            <person name="Richter R.A."/>
            <person name="Bruno V.M."/>
            <person name="Liu G."/>
            <person name="Beyhan S."/>
            <person name="Sundermann A.J."/>
            <person name="Mounaud S."/>
            <person name="Pasculle A.W."/>
            <person name="Nierman W.C."/>
            <person name="Driscoll E."/>
            <person name="Cumbie R."/>
            <person name="Clancy C.J."/>
            <person name="Dupont C.L."/>
        </authorList>
    </citation>
    <scope>NUCLEOTIDE SEQUENCE</scope>
    <source>
        <strain evidence="4">GL11</strain>
    </source>
</reference>
<feature type="region of interest" description="Disordered" evidence="1">
    <location>
        <begin position="1349"/>
        <end position="1404"/>
    </location>
</feature>
<dbReference type="SUPFAM" id="SSF48403">
    <property type="entry name" value="Ankyrin repeat"/>
    <property type="match status" value="1"/>
</dbReference>
<dbReference type="GO" id="GO:0006556">
    <property type="term" value="P:S-adenosylmethionine biosynthetic process"/>
    <property type="evidence" value="ECO:0007669"/>
    <property type="project" value="TreeGrafter"/>
</dbReference>
<dbReference type="SMART" id="SM00248">
    <property type="entry name" value="ANK"/>
    <property type="match status" value="3"/>
</dbReference>
<feature type="region of interest" description="Disordered" evidence="1">
    <location>
        <begin position="727"/>
        <end position="776"/>
    </location>
</feature>
<protein>
    <recommendedName>
        <fullName evidence="6">Methionine adenosyltransferase II beta</fullName>
    </recommendedName>
</protein>
<dbReference type="InterPro" id="IPR036770">
    <property type="entry name" value="Ankyrin_rpt-contain_sf"/>
</dbReference>
<dbReference type="Proteomes" id="UP000716291">
    <property type="component" value="Unassembled WGS sequence"/>
</dbReference>
<dbReference type="Pfam" id="PF00795">
    <property type="entry name" value="CN_hydrolase"/>
    <property type="match status" value="1"/>
</dbReference>
<dbReference type="SMART" id="SM01132">
    <property type="entry name" value="DIL"/>
    <property type="match status" value="1"/>
</dbReference>
<dbReference type="Gene3D" id="3.40.50.720">
    <property type="entry name" value="NAD(P)-binding Rossmann-like Domain"/>
    <property type="match status" value="1"/>
</dbReference>
<evidence type="ECO:0000256" key="1">
    <source>
        <dbReference type="SAM" id="MobiDB-lite"/>
    </source>
</evidence>
<dbReference type="PROSITE" id="PS50263">
    <property type="entry name" value="CN_HYDROLASE"/>
    <property type="match status" value="1"/>
</dbReference>
<comment type="caution">
    <text evidence="4">The sequence shown here is derived from an EMBL/GenBank/DDBJ whole genome shotgun (WGS) entry which is preliminary data.</text>
</comment>
<dbReference type="InterPro" id="IPR036291">
    <property type="entry name" value="NAD(P)-bd_dom_sf"/>
</dbReference>
<sequence>MKAVVTGASGLLGRQVVKAFENANCEVVCTAFSRAIGNLVKLNLTEVEAVKSFIDEQQPDVLVHCAAERRPDVAEKDQSGVLRLNVETPRNLASICKSKGVMLIYISTDYVFDGTSPPYEVDDKPNPLQFYGQTKLDGENVIREVYPDAVILRVPILYGATEYNGESAVNVLIDTVLSKKVSKVDNVAQRYPTNVADVARVLKDLAGNEKEEKIKNKQDIRGIYHFSAKESMTKYQMCETFASILNVPMDHLTPQNTVDPSASVSRPDNSHLSVKRLEEAGIDTHFSFGGLGDYFTLSTALFNWPEIAQATSFAGRPILDFLVALFATTLLEIPSYPIYLLSSSEKDQHHPLLEESAAEEDGDIEGQHVYKKTCMAFLKHPVTLYVALMTIIYTYGGARTNISTGSFYQVTYPKYIPKNQPVGCVVGGGSALPELFTDYDFWFNKSTKLVNAGAKLVLWSELVAVAKDKEEEAQLLQRAKTFAIENQVYITITYGLLEPVEQNKLVLITKEGKVAIDYNKAHPVPMVETQPPGEPIIQFVDTEDFGRIGAAICYDYNFPSFIRQASKLGVDVMLQSTWTWGPVGTYHAQTNSIRAVENGFTLFRCASQGLSGIFEPTVNGIFSQRVASLNAESYLFYLPIQKRVATLYGYIGDTFSYLRPIALLSINTHHNVMMKRGNANDHYLSFNSSMSHAELTSKIADSFQEFSSMLSQLSSAKPSTLAVPVTPPVLSPVPRSPKRHQRHTVAPLPSPPTTQSRHKSICKSMDSEEDRQSEKSANDLLSRVLLGDLEITDIPHCFIPKSLAVVVCKGKIEMLKRMIRLGMDLNSTENEHLGITPLMYAAYFGKIDCLRLMLEQPSILVNQQDKKGWTALMWGASGNQAESVQLLLKHNAEIIITKSGRTMVEYPICETIKSFIITRIKMKNQSNNSKASGVCEIVDKFNSIEHDLYDRYSINNCTHFLNSDQPSKQKDSFICDTQQDVPCEINRACSGAVGTEDEKGNDWKIRWIKRSVNFDWDHCLPDQMFVFSYDQVSLIVDQIFNLTTDDIKLLRYQDELSSELWAPANTVFLCARFAYYCFNRELLNGLLDAVITRLSKVIKGSYREIYCLSFWIANCCQLVGYLKKDAGLCIVTSNAQEALSTLIAEAYILFVKECQKKLEKILEASLMEYDPIQEHAEFSDDWQRFFFQRYSNVSLETIDEMCPQTVTQLLGHYQSILQSYHVLPVIIIQAMAQFFYYLSCELFNRILSHKRYLCRSKALQIRLNLSTVEEWVRNHKLPSSLNHAFEPLIQLLQLLQCLSQLTDVTTFTSTVYTFDKLNPLQINRCVQRYRYEVAEPKLPYHIESLSAQIANTNDPLPRGRRSTSDSKRSSVSSLNSLITPKSKRASIPEFSKEDKHDEEEGEQKNSKYLLPFSVFNTTALLQDWEEEKQKRLINQDDYSEAVYQEIKLKKLEEYDLLDRIVPSIPDEWLYNIDRKLQRY</sequence>
<dbReference type="InterPro" id="IPR005913">
    <property type="entry name" value="dTDP_dehydrorham_reduct"/>
</dbReference>
<proteinExistence type="predicted"/>
<dbReference type="InterPro" id="IPR002110">
    <property type="entry name" value="Ankyrin_rpt"/>
</dbReference>
<organism evidence="4 5">
    <name type="scientific">Rhizopus oryzae</name>
    <name type="common">Mucormycosis agent</name>
    <name type="synonym">Rhizopus arrhizus var. delemar</name>
    <dbReference type="NCBI Taxonomy" id="64495"/>
    <lineage>
        <taxon>Eukaryota</taxon>
        <taxon>Fungi</taxon>
        <taxon>Fungi incertae sedis</taxon>
        <taxon>Mucoromycota</taxon>
        <taxon>Mucoromycotina</taxon>
        <taxon>Mucoromycetes</taxon>
        <taxon>Mucorales</taxon>
        <taxon>Mucorineae</taxon>
        <taxon>Rhizopodaceae</taxon>
        <taxon>Rhizopus</taxon>
    </lineage>
</organism>
<dbReference type="InterPro" id="IPR029903">
    <property type="entry name" value="RmlD-like-bd"/>
</dbReference>
<name>A0A9P7BXA2_RHIOR</name>